<organism evidence="2 3">
    <name type="scientific">Letharia columbiana</name>
    <dbReference type="NCBI Taxonomy" id="112416"/>
    <lineage>
        <taxon>Eukaryota</taxon>
        <taxon>Fungi</taxon>
        <taxon>Dikarya</taxon>
        <taxon>Ascomycota</taxon>
        <taxon>Pezizomycotina</taxon>
        <taxon>Lecanoromycetes</taxon>
        <taxon>OSLEUM clade</taxon>
        <taxon>Lecanoromycetidae</taxon>
        <taxon>Lecanorales</taxon>
        <taxon>Lecanorineae</taxon>
        <taxon>Parmeliaceae</taxon>
        <taxon>Letharia</taxon>
    </lineage>
</organism>
<protein>
    <submittedName>
        <fullName evidence="2">Uncharacterized protein</fullName>
    </submittedName>
</protein>
<sequence>MTSDHYQLARGRVSRRMDLGKERVDFMTPVFRQGVRAVGGNTNDGGGQGQRGHDCGGSRVDPFHCSSFAGTETVGTTRAGITPHLVHFAHGPAHPCNRISAPRSPPRIRASPSPAVTDLAYLDAVRPRGPSASATPSPRASAATPPRRRSRPRCLPPPAGTPVSGPSVVHQQTTQPTLLHPGSLFVPERWLPREFDDGSGGGDGE</sequence>
<feature type="compositionally biased region" description="Low complexity" evidence="1">
    <location>
        <begin position="127"/>
        <end position="145"/>
    </location>
</feature>
<feature type="region of interest" description="Disordered" evidence="1">
    <location>
        <begin position="127"/>
        <end position="205"/>
    </location>
</feature>
<reference evidence="2 3" key="1">
    <citation type="journal article" date="2020" name="Genomics">
        <title>Complete, high-quality genomes from long-read metagenomic sequencing of two wolf lichen thalli reveals enigmatic genome architecture.</title>
        <authorList>
            <person name="McKenzie S.K."/>
            <person name="Walston R.F."/>
            <person name="Allen J.L."/>
        </authorList>
    </citation>
    <scope>NUCLEOTIDE SEQUENCE [LARGE SCALE GENOMIC DNA]</scope>
    <source>
        <strain evidence="2">WasteWater2</strain>
    </source>
</reference>
<accession>A0A8H6L7G0</accession>
<name>A0A8H6L7G0_9LECA</name>
<dbReference type="Proteomes" id="UP000578531">
    <property type="component" value="Unassembled WGS sequence"/>
</dbReference>
<keyword evidence="3" id="KW-1185">Reference proteome</keyword>
<evidence type="ECO:0000256" key="1">
    <source>
        <dbReference type="SAM" id="MobiDB-lite"/>
    </source>
</evidence>
<evidence type="ECO:0000313" key="3">
    <source>
        <dbReference type="Proteomes" id="UP000578531"/>
    </source>
</evidence>
<evidence type="ECO:0000313" key="2">
    <source>
        <dbReference type="EMBL" id="KAF6238295.1"/>
    </source>
</evidence>
<proteinExistence type="predicted"/>
<dbReference type="EMBL" id="JACCJC010000010">
    <property type="protein sequence ID" value="KAF6238295.1"/>
    <property type="molecule type" value="Genomic_DNA"/>
</dbReference>
<dbReference type="AlphaFoldDB" id="A0A8H6L7G0"/>
<comment type="caution">
    <text evidence="2">The sequence shown here is derived from an EMBL/GenBank/DDBJ whole genome shotgun (WGS) entry which is preliminary data.</text>
</comment>
<dbReference type="GeneID" id="59285241"/>
<gene>
    <name evidence="2" type="ORF">HO173_003575</name>
</gene>
<dbReference type="RefSeq" id="XP_037167602.1">
    <property type="nucleotide sequence ID" value="XM_037305500.1"/>
</dbReference>